<keyword evidence="3" id="KW-1185">Reference proteome</keyword>
<name>A0A402DQM2_9CELL</name>
<protein>
    <recommendedName>
        <fullName evidence="4">Zinc-ribbon domain-containing protein</fullName>
    </recommendedName>
</protein>
<gene>
    <name evidence="2" type="ORF">CBZ_14960</name>
</gene>
<dbReference type="SUPFAM" id="SSF50494">
    <property type="entry name" value="Trypsin-like serine proteases"/>
    <property type="match status" value="1"/>
</dbReference>
<keyword evidence="1" id="KW-0812">Transmembrane</keyword>
<comment type="caution">
    <text evidence="2">The sequence shown here is derived from an EMBL/GenBank/DDBJ whole genome shotgun (WGS) entry which is preliminary data.</text>
</comment>
<accession>A0A402DQM2</accession>
<dbReference type="Pfam" id="PF13365">
    <property type="entry name" value="Trypsin_2"/>
    <property type="match status" value="1"/>
</dbReference>
<dbReference type="AlphaFoldDB" id="A0A402DQM2"/>
<organism evidence="2 3">
    <name type="scientific">Cellulomonas biazotea</name>
    <dbReference type="NCBI Taxonomy" id="1709"/>
    <lineage>
        <taxon>Bacteria</taxon>
        <taxon>Bacillati</taxon>
        <taxon>Actinomycetota</taxon>
        <taxon>Actinomycetes</taxon>
        <taxon>Micrococcales</taxon>
        <taxon>Cellulomonadaceae</taxon>
        <taxon>Cellulomonas</taxon>
    </lineage>
</organism>
<dbReference type="EMBL" id="BIMR01000099">
    <property type="protein sequence ID" value="GCE76440.1"/>
    <property type="molecule type" value="Genomic_DNA"/>
</dbReference>
<dbReference type="InterPro" id="IPR009003">
    <property type="entry name" value="Peptidase_S1_PA"/>
</dbReference>
<evidence type="ECO:0000313" key="3">
    <source>
        <dbReference type="Proteomes" id="UP000289954"/>
    </source>
</evidence>
<dbReference type="Gene3D" id="2.40.10.120">
    <property type="match status" value="1"/>
</dbReference>
<reference evidence="2 3" key="1">
    <citation type="submission" date="2019-01" db="EMBL/GenBank/DDBJ databases">
        <title>Draft genome sequence of Cellulomonas takizawaensis strain TKZ-21.</title>
        <authorList>
            <person name="Yamamura H."/>
            <person name="Hayashi T."/>
            <person name="Hamada M."/>
            <person name="Serisawa Y."/>
            <person name="Matsuyama K."/>
            <person name="Nakagawa Y."/>
            <person name="Otoguro M."/>
            <person name="Yanagida F."/>
            <person name="Hayakawa M."/>
        </authorList>
    </citation>
    <scope>NUCLEOTIDE SEQUENCE [LARGE SCALE GENOMIC DNA]</scope>
    <source>
        <strain evidence="2 3">NBRC12680</strain>
    </source>
</reference>
<proteinExistence type="predicted"/>
<evidence type="ECO:0000256" key="1">
    <source>
        <dbReference type="SAM" id="Phobius"/>
    </source>
</evidence>
<dbReference type="Proteomes" id="UP000289954">
    <property type="component" value="Unassembled WGS sequence"/>
</dbReference>
<sequence>MGAATSDPADADTGTAHDEAAVVQLYVAWSGFVGFPGESGTVWSDELEIATGCSGFFVSDTGQIATAGHCVDPVEGRHALVDAFFADLVATGVLTTDEAVSLLDTAYMNWPVEGLDAGSEPERIVYAIQPKAVDGIVIEDPLAVQVVDYRAFDEGDVALLKAEVTGATALPVADADPASGTEVTAIGFAGAVQDVTDATRARASFKSGTVSSQQITDEGVPRTEVSADLTAGMSGGPTLDPLGNVVGLISSGTLDGQSFNFITDASDLREWLTAKGVTLLPAQVPQEDPAPVAATAPVAGQRTTAPAPAVLVGGGLVLLLGIGAVTAFAIRARRRSAPAVPPPVTYPVQLPAAPPRVDGGAAAPVARPVAATPGAPWPGGTVLVAPPPVAEPTTVCPTCTAATTPGQKFCTDCGTPL</sequence>
<evidence type="ECO:0008006" key="4">
    <source>
        <dbReference type="Google" id="ProtNLM"/>
    </source>
</evidence>
<keyword evidence="1" id="KW-0472">Membrane</keyword>
<keyword evidence="1" id="KW-1133">Transmembrane helix</keyword>
<evidence type="ECO:0000313" key="2">
    <source>
        <dbReference type="EMBL" id="GCE76440.1"/>
    </source>
</evidence>
<feature type="transmembrane region" description="Helical" evidence="1">
    <location>
        <begin position="309"/>
        <end position="330"/>
    </location>
</feature>